<dbReference type="EMBL" id="NXLT01000001">
    <property type="protein sequence ID" value="RDU68465.1"/>
    <property type="molecule type" value="Genomic_DNA"/>
</dbReference>
<accession>A0A3D8IU74</accession>
<sequence length="183" mass="21289">MNFKNISFSIYAFFIGLLLLSVGSILFFEQDESAYKDIGTNIPSIEIGDFKFFLLTTDPLSLVANGSRILRYNTYDEGYEVFAYQLDSQGRKEEYYAPYLKAIKDKYYAPQSIRFIREDGLVLWSEKGVYDYQKRIFDGEGQFFLTQDETDLQGLNIHFDQNKEYLQGESLDGFIQLAENPKQ</sequence>
<dbReference type="OrthoDB" id="5327899at2"/>
<protein>
    <recommendedName>
        <fullName evidence="4">LPS export ABC transporter periplasmic protein LptC</fullName>
    </recommendedName>
</protein>
<keyword evidence="3" id="KW-1185">Reference proteome</keyword>
<organism evidence="2 3">
    <name type="scientific">Helicobacter equorum</name>
    <dbReference type="NCBI Taxonomy" id="361872"/>
    <lineage>
        <taxon>Bacteria</taxon>
        <taxon>Pseudomonadati</taxon>
        <taxon>Campylobacterota</taxon>
        <taxon>Epsilonproteobacteria</taxon>
        <taxon>Campylobacterales</taxon>
        <taxon>Helicobacteraceae</taxon>
        <taxon>Helicobacter</taxon>
    </lineage>
</organism>
<feature type="transmembrane region" description="Helical" evidence="1">
    <location>
        <begin position="6"/>
        <end position="28"/>
    </location>
</feature>
<keyword evidence="1" id="KW-0812">Transmembrane</keyword>
<dbReference type="AlphaFoldDB" id="A0A3D8IU74"/>
<evidence type="ECO:0000256" key="1">
    <source>
        <dbReference type="SAM" id="Phobius"/>
    </source>
</evidence>
<evidence type="ECO:0000313" key="3">
    <source>
        <dbReference type="Proteomes" id="UP000256514"/>
    </source>
</evidence>
<dbReference type="Proteomes" id="UP000256514">
    <property type="component" value="Unassembled WGS sequence"/>
</dbReference>
<evidence type="ECO:0000313" key="2">
    <source>
        <dbReference type="EMBL" id="RDU68465.1"/>
    </source>
</evidence>
<gene>
    <name evidence="2" type="ORF">CQA54_01270</name>
</gene>
<evidence type="ECO:0008006" key="4">
    <source>
        <dbReference type="Google" id="ProtNLM"/>
    </source>
</evidence>
<keyword evidence="1" id="KW-0472">Membrane</keyword>
<proteinExistence type="predicted"/>
<reference evidence="2 3" key="1">
    <citation type="submission" date="2018-04" db="EMBL/GenBank/DDBJ databases">
        <title>Novel Campyloabacter and Helicobacter Species and Strains.</title>
        <authorList>
            <person name="Mannion A.J."/>
            <person name="Shen Z."/>
            <person name="Fox J.G."/>
        </authorList>
    </citation>
    <scope>NUCLEOTIDE SEQUENCE [LARGE SCALE GENOMIC DNA]</scope>
    <source>
        <strain evidence="2 3">MIT 12-6600</strain>
    </source>
</reference>
<name>A0A3D8IU74_9HELI</name>
<dbReference type="RefSeq" id="WP_115570415.1">
    <property type="nucleotide sequence ID" value="NZ_NXLT01000001.1"/>
</dbReference>
<keyword evidence="1" id="KW-1133">Transmembrane helix</keyword>
<comment type="caution">
    <text evidence="2">The sequence shown here is derived from an EMBL/GenBank/DDBJ whole genome shotgun (WGS) entry which is preliminary data.</text>
</comment>